<accession>A0A1V1PG03</accession>
<dbReference type="EMBL" id="ATBP01000043">
    <property type="protein sequence ID" value="ETR73698.1"/>
    <property type="molecule type" value="Genomic_DNA"/>
</dbReference>
<comment type="caution">
    <text evidence="1">The sequence shown here is derived from an EMBL/GenBank/DDBJ whole genome shotgun (WGS) entry which is preliminary data.</text>
</comment>
<gene>
    <name evidence="1" type="ORF">OMM_06787</name>
</gene>
<reference evidence="2" key="1">
    <citation type="submission" date="2012-11" db="EMBL/GenBank/DDBJ databases">
        <authorList>
            <person name="Lucero-Rivera Y.E."/>
            <person name="Tovar-Ramirez D."/>
        </authorList>
    </citation>
    <scope>NUCLEOTIDE SEQUENCE [LARGE SCALE GENOMIC DNA]</scope>
    <source>
        <strain evidence="2">Araruama</strain>
    </source>
</reference>
<dbReference type="Proteomes" id="UP000189670">
    <property type="component" value="Unassembled WGS sequence"/>
</dbReference>
<protein>
    <submittedName>
        <fullName evidence="1">Uncharacterized protein</fullName>
    </submittedName>
</protein>
<sequence length="125" mass="14099">MASISICGSAKWTVKNAGFQYSMVVYGDLYLNNQKVDWTDGYFIAAFGPGGEKDCRSLKQIGDVGKEKQMPGMFYLTISSNANYPETLTFKVWDSINNVTYNIKQTVMFESQKVESNTMFDLIAR</sequence>
<evidence type="ECO:0000313" key="2">
    <source>
        <dbReference type="Proteomes" id="UP000189670"/>
    </source>
</evidence>
<organism evidence="1 2">
    <name type="scientific">Candidatus Magnetoglobus multicellularis str. Araruama</name>
    <dbReference type="NCBI Taxonomy" id="890399"/>
    <lineage>
        <taxon>Bacteria</taxon>
        <taxon>Pseudomonadati</taxon>
        <taxon>Thermodesulfobacteriota</taxon>
        <taxon>Desulfobacteria</taxon>
        <taxon>Desulfobacterales</taxon>
        <taxon>Desulfobacteraceae</taxon>
        <taxon>Candidatus Magnetoglobus</taxon>
    </lineage>
</organism>
<proteinExistence type="predicted"/>
<name>A0A1V1PG03_9BACT</name>
<dbReference type="AlphaFoldDB" id="A0A1V1PG03"/>
<evidence type="ECO:0000313" key="1">
    <source>
        <dbReference type="EMBL" id="ETR73698.1"/>
    </source>
</evidence>